<evidence type="ECO:0000313" key="14">
    <source>
        <dbReference type="EMBL" id="KKP69311.1"/>
    </source>
</evidence>
<comment type="catalytic activity">
    <reaction evidence="1">
        <text>ATP + protein L-histidine = ADP + protein N-phospho-L-histidine.</text>
        <dbReference type="EC" id="2.7.13.3"/>
    </reaction>
</comment>
<dbReference type="InterPro" id="IPR008207">
    <property type="entry name" value="Sig_transdc_His_kin_Hpt_dom"/>
</dbReference>
<dbReference type="PROSITE" id="PS50894">
    <property type="entry name" value="HPT"/>
    <property type="match status" value="1"/>
</dbReference>
<dbReference type="SUPFAM" id="SSF47384">
    <property type="entry name" value="Homodimeric domain of signal transducing histidine kinase"/>
    <property type="match status" value="1"/>
</dbReference>
<evidence type="ECO:0000256" key="2">
    <source>
        <dbReference type="ARBA" id="ARBA00012438"/>
    </source>
</evidence>
<comment type="function">
    <text evidence="9">Involved in the transmission of sensory signals from the chemoreceptors to the flagellar motors. CheA is autophosphorylated; it can transfer its phosphate group to either CheB or CheY.</text>
</comment>
<dbReference type="InterPro" id="IPR036097">
    <property type="entry name" value="HisK_dim/P_sf"/>
</dbReference>
<dbReference type="GO" id="GO:0006935">
    <property type="term" value="P:chemotaxis"/>
    <property type="evidence" value="ECO:0007669"/>
    <property type="project" value="UniProtKB-KW"/>
</dbReference>
<evidence type="ECO:0000256" key="3">
    <source>
        <dbReference type="ARBA" id="ARBA00021495"/>
    </source>
</evidence>
<dbReference type="InterPro" id="IPR003594">
    <property type="entry name" value="HATPase_dom"/>
</dbReference>
<reference evidence="14 15" key="1">
    <citation type="journal article" date="2015" name="Nature">
        <title>rRNA introns, odd ribosomes, and small enigmatic genomes across a large radiation of phyla.</title>
        <authorList>
            <person name="Brown C.T."/>
            <person name="Hug L.A."/>
            <person name="Thomas B.C."/>
            <person name="Sharon I."/>
            <person name="Castelle C.J."/>
            <person name="Singh A."/>
            <person name="Wilkins M.J."/>
            <person name="Williams K.H."/>
            <person name="Banfield J.F."/>
        </authorList>
    </citation>
    <scope>NUCLEOTIDE SEQUENCE [LARGE SCALE GENOMIC DNA]</scope>
</reference>
<evidence type="ECO:0000256" key="10">
    <source>
        <dbReference type="PROSITE-ProRule" id="PRU00110"/>
    </source>
</evidence>
<evidence type="ECO:0000256" key="6">
    <source>
        <dbReference type="ARBA" id="ARBA00022679"/>
    </source>
</evidence>
<dbReference type="InterPro" id="IPR002545">
    <property type="entry name" value="CheW-lke_dom"/>
</dbReference>
<dbReference type="GO" id="GO:0005737">
    <property type="term" value="C:cytoplasm"/>
    <property type="evidence" value="ECO:0007669"/>
    <property type="project" value="InterPro"/>
</dbReference>
<evidence type="ECO:0000256" key="7">
    <source>
        <dbReference type="ARBA" id="ARBA00022741"/>
    </source>
</evidence>
<dbReference type="InterPro" id="IPR051315">
    <property type="entry name" value="Bact_Chemotaxis_CheA"/>
</dbReference>
<proteinExistence type="predicted"/>
<dbReference type="InterPro" id="IPR004358">
    <property type="entry name" value="Sig_transdc_His_kin-like_C"/>
</dbReference>
<feature type="domain" description="CheW-like" evidence="12">
    <location>
        <begin position="401"/>
        <end position="533"/>
    </location>
</feature>
<dbReference type="InterPro" id="IPR036061">
    <property type="entry name" value="CheW-like_dom_sf"/>
</dbReference>
<dbReference type="SUPFAM" id="SSF50341">
    <property type="entry name" value="CheW-like"/>
    <property type="match status" value="1"/>
</dbReference>
<dbReference type="PROSITE" id="PS50109">
    <property type="entry name" value="HIS_KIN"/>
    <property type="match status" value="1"/>
</dbReference>
<feature type="modified residue" description="Phosphohistidine" evidence="10">
    <location>
        <position position="49"/>
    </location>
</feature>
<evidence type="ECO:0000256" key="5">
    <source>
        <dbReference type="ARBA" id="ARBA00022553"/>
    </source>
</evidence>
<keyword evidence="5 10" id="KW-0597">Phosphoprotein</keyword>
<dbReference type="InterPro" id="IPR004105">
    <property type="entry name" value="CheA-like_dim"/>
</dbReference>
<evidence type="ECO:0000259" key="12">
    <source>
        <dbReference type="PROSITE" id="PS50851"/>
    </source>
</evidence>
<dbReference type="Pfam" id="PF01584">
    <property type="entry name" value="CheW"/>
    <property type="match status" value="1"/>
</dbReference>
<dbReference type="SMART" id="SM00073">
    <property type="entry name" value="HPT"/>
    <property type="match status" value="1"/>
</dbReference>
<feature type="domain" description="HPt" evidence="13">
    <location>
        <begin position="2"/>
        <end position="113"/>
    </location>
</feature>
<sequence length="534" mass="60719">MSIYNDPQIKKLFFESAEKYLQEINDNLLSLEATPETKELVETIFRNFHSLKSESLAMGYAKLSDLCHKLEDLFAILKEGKQTLDENGFSEIFQIVDFINADVEILKKSDTEKETDSAKQKVDQILKSNLMVSQKDKLQVDTSNLQAEIKRPNLENIKVSLRVLDHLMNIVEELTIEKMRFAEIVNNKEYLKLQEIAEKFDFLISDLQYYVTQARLTPIDDIFQNLPRVIRDLTQKLNKKVNVKLDLGNLKVDRFIGETIYEPVLHIIRNALDHGIENPEERTKSGKEAEGSLEVKAYSDKGLAVIEINDDGRGFDIETARKRLNEKGVKEIEKLDDSAVIDLLFEGGISTASKLTDVSGRGVGLNIVGEVMDRVGGRVRVDTKKGKGTRFILEFPFTLAIIEVILVKVKKDVFAIPVTNIVKTLRVKKEDIQKAADTDVFLFNKEEVMMIYLTDLFKKEKTIYNDDLDVVIVNTGKNKLGFVVDQVMELEEIIVKPLAMEAEKTYFAGVTILGNDKTVLVIDVAKLIEQFSRN</sequence>
<keyword evidence="4" id="KW-0145">Chemotaxis</keyword>
<dbReference type="Gene3D" id="3.30.565.10">
    <property type="entry name" value="Histidine kinase-like ATPase, C-terminal domain"/>
    <property type="match status" value="1"/>
</dbReference>
<dbReference type="AlphaFoldDB" id="A0A0G0BZM1"/>
<dbReference type="EMBL" id="LBQB01000007">
    <property type="protein sequence ID" value="KKP69311.1"/>
    <property type="molecule type" value="Genomic_DNA"/>
</dbReference>
<dbReference type="InterPro" id="IPR036890">
    <property type="entry name" value="HATPase_C_sf"/>
</dbReference>
<dbReference type="Pfam" id="PF01627">
    <property type="entry name" value="Hpt"/>
    <property type="match status" value="1"/>
</dbReference>
<dbReference type="Gene3D" id="2.30.30.40">
    <property type="entry name" value="SH3 Domains"/>
    <property type="match status" value="1"/>
</dbReference>
<evidence type="ECO:0000259" key="13">
    <source>
        <dbReference type="PROSITE" id="PS50894"/>
    </source>
</evidence>
<dbReference type="Pfam" id="PF02518">
    <property type="entry name" value="HATPase_c"/>
    <property type="match status" value="1"/>
</dbReference>
<dbReference type="Proteomes" id="UP000034581">
    <property type="component" value="Unassembled WGS sequence"/>
</dbReference>
<name>A0A0G0BZM1_UNCC3</name>
<evidence type="ECO:0000313" key="15">
    <source>
        <dbReference type="Proteomes" id="UP000034581"/>
    </source>
</evidence>
<dbReference type="PRINTS" id="PR00344">
    <property type="entry name" value="BCTRLSENSOR"/>
</dbReference>
<dbReference type="SMART" id="SM01231">
    <property type="entry name" value="H-kinase_dim"/>
    <property type="match status" value="1"/>
</dbReference>
<dbReference type="SUPFAM" id="SSF55874">
    <property type="entry name" value="ATPase domain of HSP90 chaperone/DNA topoisomerase II/histidine kinase"/>
    <property type="match status" value="1"/>
</dbReference>
<dbReference type="PANTHER" id="PTHR43395">
    <property type="entry name" value="SENSOR HISTIDINE KINASE CHEA"/>
    <property type="match status" value="1"/>
</dbReference>
<accession>A0A0G0BZM1</accession>
<evidence type="ECO:0000256" key="8">
    <source>
        <dbReference type="ARBA" id="ARBA00022777"/>
    </source>
</evidence>
<dbReference type="FunFam" id="3.30.565.10:FF:000016">
    <property type="entry name" value="Chemotaxis protein CheA, putative"/>
    <property type="match status" value="1"/>
</dbReference>
<comment type="caution">
    <text evidence="14">The sequence shown here is derived from an EMBL/GenBank/DDBJ whole genome shotgun (WGS) entry which is preliminary data.</text>
</comment>
<dbReference type="PROSITE" id="PS50851">
    <property type="entry name" value="CHEW"/>
    <property type="match status" value="1"/>
</dbReference>
<evidence type="ECO:0000256" key="9">
    <source>
        <dbReference type="ARBA" id="ARBA00035100"/>
    </source>
</evidence>
<dbReference type="InterPro" id="IPR036641">
    <property type="entry name" value="HPT_dom_sf"/>
</dbReference>
<dbReference type="GO" id="GO:0000155">
    <property type="term" value="F:phosphorelay sensor kinase activity"/>
    <property type="evidence" value="ECO:0007669"/>
    <property type="project" value="InterPro"/>
</dbReference>
<feature type="domain" description="Histidine kinase" evidence="11">
    <location>
        <begin position="144"/>
        <end position="399"/>
    </location>
</feature>
<keyword evidence="8 14" id="KW-0418">Kinase</keyword>
<keyword evidence="6" id="KW-0808">Transferase</keyword>
<evidence type="ECO:0000256" key="4">
    <source>
        <dbReference type="ARBA" id="ARBA00022500"/>
    </source>
</evidence>
<organism evidence="14 15">
    <name type="scientific">candidate division CPR3 bacterium GW2011_GWF2_35_18</name>
    <dbReference type="NCBI Taxonomy" id="1618350"/>
    <lineage>
        <taxon>Bacteria</taxon>
        <taxon>Bacteria division CPR3</taxon>
    </lineage>
</organism>
<evidence type="ECO:0000259" key="11">
    <source>
        <dbReference type="PROSITE" id="PS50109"/>
    </source>
</evidence>
<dbReference type="STRING" id="1618350.UR67_C0007G0016"/>
<dbReference type="PATRIC" id="fig|1618350.3.peg.898"/>
<dbReference type="Pfam" id="PF02895">
    <property type="entry name" value="H-kinase_dim"/>
    <property type="match status" value="1"/>
</dbReference>
<dbReference type="SUPFAM" id="SSF47226">
    <property type="entry name" value="Histidine-containing phosphotransfer domain, HPT domain"/>
    <property type="match status" value="1"/>
</dbReference>
<dbReference type="CDD" id="cd00088">
    <property type="entry name" value="HPT"/>
    <property type="match status" value="1"/>
</dbReference>
<dbReference type="SMART" id="SM00387">
    <property type="entry name" value="HATPase_c"/>
    <property type="match status" value="1"/>
</dbReference>
<keyword evidence="7" id="KW-0547">Nucleotide-binding</keyword>
<dbReference type="Gene3D" id="1.20.120.160">
    <property type="entry name" value="HPT domain"/>
    <property type="match status" value="1"/>
</dbReference>
<dbReference type="PANTHER" id="PTHR43395:SF10">
    <property type="entry name" value="CHEMOTAXIS PROTEIN CHEA"/>
    <property type="match status" value="1"/>
</dbReference>
<gene>
    <name evidence="14" type="ORF">UR67_C0007G0016</name>
</gene>
<dbReference type="InterPro" id="IPR005467">
    <property type="entry name" value="His_kinase_dom"/>
</dbReference>
<evidence type="ECO:0000256" key="1">
    <source>
        <dbReference type="ARBA" id="ARBA00000085"/>
    </source>
</evidence>
<protein>
    <recommendedName>
        <fullName evidence="3">Chemotaxis protein CheA</fullName>
        <ecNumber evidence="2">2.7.13.3</ecNumber>
    </recommendedName>
</protein>
<dbReference type="SMART" id="SM00260">
    <property type="entry name" value="CheW"/>
    <property type="match status" value="1"/>
</dbReference>
<dbReference type="EC" id="2.7.13.3" evidence="2"/>